<evidence type="ECO:0000256" key="2">
    <source>
        <dbReference type="ARBA" id="ARBA00014363"/>
    </source>
</evidence>
<dbReference type="Gene3D" id="1.20.272.10">
    <property type="match status" value="1"/>
</dbReference>
<dbReference type="GO" id="GO:0003677">
    <property type="term" value="F:DNA binding"/>
    <property type="evidence" value="ECO:0007669"/>
    <property type="project" value="InterPro"/>
</dbReference>
<evidence type="ECO:0000256" key="4">
    <source>
        <dbReference type="ARBA" id="ARBA00022695"/>
    </source>
</evidence>
<evidence type="ECO:0000313" key="10">
    <source>
        <dbReference type="Proteomes" id="UP000190867"/>
    </source>
</evidence>
<dbReference type="GO" id="GO:0009360">
    <property type="term" value="C:DNA polymerase III complex"/>
    <property type="evidence" value="ECO:0007669"/>
    <property type="project" value="InterPro"/>
</dbReference>
<dbReference type="NCBIfam" id="TIGR00678">
    <property type="entry name" value="holB"/>
    <property type="match status" value="1"/>
</dbReference>
<dbReference type="Proteomes" id="UP000190867">
    <property type="component" value="Unassembled WGS sequence"/>
</dbReference>
<keyword evidence="5" id="KW-0235">DNA replication</keyword>
<evidence type="ECO:0000259" key="8">
    <source>
        <dbReference type="Pfam" id="PF09115"/>
    </source>
</evidence>
<proteinExistence type="predicted"/>
<keyword evidence="6" id="KW-0239">DNA-directed DNA polymerase</keyword>
<evidence type="ECO:0000256" key="7">
    <source>
        <dbReference type="ARBA" id="ARBA00049244"/>
    </source>
</evidence>
<evidence type="ECO:0000256" key="1">
    <source>
        <dbReference type="ARBA" id="ARBA00012417"/>
    </source>
</evidence>
<dbReference type="SUPFAM" id="SSF52540">
    <property type="entry name" value="P-loop containing nucleoside triphosphate hydrolases"/>
    <property type="match status" value="1"/>
</dbReference>
<dbReference type="PANTHER" id="PTHR11669">
    <property type="entry name" value="REPLICATION FACTOR C / DNA POLYMERASE III GAMMA-TAU SUBUNIT"/>
    <property type="match status" value="1"/>
</dbReference>
<dbReference type="AlphaFoldDB" id="A0A1T0ATB6"/>
<evidence type="ECO:0000256" key="6">
    <source>
        <dbReference type="ARBA" id="ARBA00022932"/>
    </source>
</evidence>
<dbReference type="RefSeq" id="WP_078236322.1">
    <property type="nucleotide sequence ID" value="NZ_MUYA01000004.1"/>
</dbReference>
<protein>
    <recommendedName>
        <fullName evidence="2">DNA polymerase III subunit delta'</fullName>
        <ecNumber evidence="1">2.7.7.7</ecNumber>
    </recommendedName>
</protein>
<evidence type="ECO:0000256" key="3">
    <source>
        <dbReference type="ARBA" id="ARBA00022679"/>
    </source>
</evidence>
<dbReference type="SUPFAM" id="SSF48019">
    <property type="entry name" value="post-AAA+ oligomerization domain-like"/>
    <property type="match status" value="1"/>
</dbReference>
<comment type="catalytic activity">
    <reaction evidence="7">
        <text>DNA(n) + a 2'-deoxyribonucleoside 5'-triphosphate = DNA(n+1) + diphosphate</text>
        <dbReference type="Rhea" id="RHEA:22508"/>
        <dbReference type="Rhea" id="RHEA-COMP:17339"/>
        <dbReference type="Rhea" id="RHEA-COMP:17340"/>
        <dbReference type="ChEBI" id="CHEBI:33019"/>
        <dbReference type="ChEBI" id="CHEBI:61560"/>
        <dbReference type="ChEBI" id="CHEBI:173112"/>
        <dbReference type="EC" id="2.7.7.7"/>
    </reaction>
</comment>
<accession>A0A1T0ATB6</accession>
<dbReference type="PANTHER" id="PTHR11669:SF8">
    <property type="entry name" value="DNA POLYMERASE III SUBUNIT DELTA"/>
    <property type="match status" value="1"/>
</dbReference>
<keyword evidence="10" id="KW-1185">Reference proteome</keyword>
<dbReference type="InterPro" id="IPR050238">
    <property type="entry name" value="DNA_Rep/Repair_Clamp_Loader"/>
</dbReference>
<dbReference type="Pfam" id="PF13177">
    <property type="entry name" value="DNA_pol3_delta2"/>
    <property type="match status" value="1"/>
</dbReference>
<dbReference type="STRING" id="734.B0187_02680"/>
<name>A0A1T0ATB6_9PAST</name>
<dbReference type="InterPro" id="IPR027417">
    <property type="entry name" value="P-loop_NTPase"/>
</dbReference>
<dbReference type="GO" id="GO:0003887">
    <property type="term" value="F:DNA-directed DNA polymerase activity"/>
    <property type="evidence" value="ECO:0007669"/>
    <property type="project" value="UniProtKB-KW"/>
</dbReference>
<organism evidence="9 10">
    <name type="scientific">Haemophilus paracuniculus</name>
    <dbReference type="NCBI Taxonomy" id="734"/>
    <lineage>
        <taxon>Bacteria</taxon>
        <taxon>Pseudomonadati</taxon>
        <taxon>Pseudomonadota</taxon>
        <taxon>Gammaproteobacteria</taxon>
        <taxon>Pasteurellales</taxon>
        <taxon>Pasteurellaceae</taxon>
        <taxon>Haemophilus</taxon>
    </lineage>
</organism>
<keyword evidence="4" id="KW-0548">Nucleotidyltransferase</keyword>
<feature type="domain" description="DNA polymerase III delta subunit C-terminal" evidence="8">
    <location>
        <begin position="211"/>
        <end position="324"/>
    </location>
</feature>
<sequence length="331" mass="37394">MQISHGYPWHLATYQSLTDAFLQGRGHHALLFKTDVGLGTETFIRQFAHWLLCQNQHGREPCGECKSCHLWQSGNHPDFHLVAPIEGKDIGVDQVREITARLQQYSQQGGNAVVYLAGAERLTEAAANALLKTLEEPNANSYFLLEAPLQAAMMATIQSRCQTWLIQSPAPELALQWLANECPNVSEDDLRTALRLSHNRPLDSKNLLETDRLSQRKLFLRAFAKFYQSRDLLLFLTAFDKEKPQALQQLEWLASFLSDSLKAQMGISQGWTNADIETAINKFSQLLSAPKLLKAHQIVQQTQRDLLEINAVNQELMLADCLSKLLLDVFE</sequence>
<gene>
    <name evidence="9" type="ORF">B0187_02680</name>
</gene>
<dbReference type="EC" id="2.7.7.7" evidence="1"/>
<evidence type="ECO:0000256" key="5">
    <source>
        <dbReference type="ARBA" id="ARBA00022705"/>
    </source>
</evidence>
<dbReference type="GO" id="GO:0008408">
    <property type="term" value="F:3'-5' exonuclease activity"/>
    <property type="evidence" value="ECO:0007669"/>
    <property type="project" value="InterPro"/>
</dbReference>
<dbReference type="NCBIfam" id="NF005362">
    <property type="entry name" value="PRK06871.1"/>
    <property type="match status" value="1"/>
</dbReference>
<dbReference type="Pfam" id="PF09115">
    <property type="entry name" value="DNApol3-delta_C"/>
    <property type="match status" value="1"/>
</dbReference>
<dbReference type="GO" id="GO:0006261">
    <property type="term" value="P:DNA-templated DNA replication"/>
    <property type="evidence" value="ECO:0007669"/>
    <property type="project" value="TreeGrafter"/>
</dbReference>
<reference evidence="9 10" key="1">
    <citation type="submission" date="2017-02" db="EMBL/GenBank/DDBJ databases">
        <title>Draft genome sequence of Haemophilus paracuniculus CCUG 43573 type strain.</title>
        <authorList>
            <person name="Engstrom-Jakobsson H."/>
            <person name="Salva-Serra F."/>
            <person name="Thorell K."/>
            <person name="Gonzales-Siles L."/>
            <person name="Karlsson R."/>
            <person name="Boulund F."/>
            <person name="Engstrand L."/>
            <person name="Kristiansson E."/>
            <person name="Moore E."/>
        </authorList>
    </citation>
    <scope>NUCLEOTIDE SEQUENCE [LARGE SCALE GENOMIC DNA]</scope>
    <source>
        <strain evidence="9 10">CCUG 43573</strain>
    </source>
</reference>
<comment type="caution">
    <text evidence="9">The sequence shown here is derived from an EMBL/GenBank/DDBJ whole genome shotgun (WGS) entry which is preliminary data.</text>
</comment>
<dbReference type="InterPro" id="IPR004622">
    <property type="entry name" value="DNA_pol_HolB"/>
</dbReference>
<evidence type="ECO:0000313" key="9">
    <source>
        <dbReference type="EMBL" id="OOR99730.1"/>
    </source>
</evidence>
<dbReference type="EMBL" id="MUYA01000004">
    <property type="protein sequence ID" value="OOR99730.1"/>
    <property type="molecule type" value="Genomic_DNA"/>
</dbReference>
<dbReference type="OrthoDB" id="9811073at2"/>
<dbReference type="Gene3D" id="3.40.50.300">
    <property type="entry name" value="P-loop containing nucleotide triphosphate hydrolases"/>
    <property type="match status" value="1"/>
</dbReference>
<dbReference type="InterPro" id="IPR015199">
    <property type="entry name" value="DNA_pol_III_delta_C"/>
</dbReference>
<dbReference type="InterPro" id="IPR008921">
    <property type="entry name" value="DNA_pol3_clamp-load_cplx_C"/>
</dbReference>
<keyword evidence="3" id="KW-0808">Transferase</keyword>